<dbReference type="Gene3D" id="2.40.50.100">
    <property type="match status" value="1"/>
</dbReference>
<dbReference type="Gene3D" id="2.60.40.830">
    <property type="entry name" value="Cytochrome f large domain"/>
    <property type="match status" value="1"/>
</dbReference>
<sequence>MKKQWIAGAFGLTAALVGLVSVPHRALAWPSFAAGYEEARESSGKIVCANCHLAAKPTEIEVPQSVLPGKVFDLKIHVPYDTKIQQVGADGSPAPMQIGAYIQLPEGFTVADEKEWSAEAKESIEKYGGVTPLYADKPERSNILIINQIDGSTVPGQEFIVPVKAPDPNAKDAKVNFGKYGVYVGANRGRGQVYSNGVASNNAQYNAPVAGTISAVQTGVTFTDKLQYGLGTEATDFEYTGGTRVTITDEKGKASVVNIPPGPKLLDTVKQGAQIKAGAPLTNDPNVGGYGQEERDVVLQDPQRVTWLVAFLAAAFVCQLLLVLKKKQVEKVQEFEAQKQGL</sequence>
<evidence type="ECO:0000313" key="16">
    <source>
        <dbReference type="EMBL" id="UFP95261.1"/>
    </source>
</evidence>
<name>A0ABY3PNJ2_9CYAN</name>
<evidence type="ECO:0000256" key="2">
    <source>
        <dbReference type="ARBA" id="ARBA00004167"/>
    </source>
</evidence>
<dbReference type="SUPFAM" id="SSF49441">
    <property type="entry name" value="Cytochrome f, large domain"/>
    <property type="match status" value="1"/>
</dbReference>
<dbReference type="PANTHER" id="PTHR33288">
    <property type="match status" value="1"/>
</dbReference>
<evidence type="ECO:0000256" key="11">
    <source>
        <dbReference type="ARBA" id="ARBA00022989"/>
    </source>
</evidence>
<comment type="cofactor">
    <cofactor evidence="1">
        <name>heme</name>
        <dbReference type="ChEBI" id="CHEBI:30413"/>
    </cofactor>
</comment>
<dbReference type="PANTHER" id="PTHR33288:SF4">
    <property type="entry name" value="PHOTOSYSTEM I ASSEMBLY PROTEIN YCF4"/>
    <property type="match status" value="1"/>
</dbReference>
<evidence type="ECO:0000256" key="13">
    <source>
        <dbReference type="ARBA" id="ARBA00023136"/>
    </source>
</evidence>
<dbReference type="EMBL" id="CP063845">
    <property type="protein sequence ID" value="UFP95261.1"/>
    <property type="molecule type" value="Genomic_DNA"/>
</dbReference>
<dbReference type="SUPFAM" id="SSF103431">
    <property type="entry name" value="Cytochrome f subunit of the cytochrome b6f complex, transmembrane anchor"/>
    <property type="match status" value="1"/>
</dbReference>
<dbReference type="PROSITE" id="PS51010">
    <property type="entry name" value="CYTF"/>
    <property type="match status" value="1"/>
</dbReference>
<evidence type="ECO:0000256" key="5">
    <source>
        <dbReference type="ARBA" id="ARBA00022448"/>
    </source>
</evidence>
<comment type="subcellular location">
    <subcellularLocation>
        <location evidence="2">Membrane</location>
        <topology evidence="2">Single-pass membrane protein</topology>
    </subcellularLocation>
</comment>
<dbReference type="Proteomes" id="UP001054846">
    <property type="component" value="Chromosome"/>
</dbReference>
<evidence type="ECO:0000256" key="9">
    <source>
        <dbReference type="ARBA" id="ARBA00022723"/>
    </source>
</evidence>
<keyword evidence="8 14" id="KW-0812">Transmembrane</keyword>
<keyword evidence="17" id="KW-1185">Reference proteome</keyword>
<protein>
    <recommendedName>
        <fullName evidence="4">Cytochrome f</fullName>
    </recommendedName>
</protein>
<comment type="similarity">
    <text evidence="3">Belongs to the cytochrome f family.</text>
</comment>
<proteinExistence type="inferred from homology"/>
<keyword evidence="9" id="KW-0479">Metal-binding</keyword>
<evidence type="ECO:0000256" key="1">
    <source>
        <dbReference type="ARBA" id="ARBA00001971"/>
    </source>
</evidence>
<dbReference type="InterPro" id="IPR024058">
    <property type="entry name" value="Cyt-f_TM"/>
</dbReference>
<feature type="transmembrane region" description="Helical" evidence="14">
    <location>
        <begin position="305"/>
        <end position="324"/>
    </location>
</feature>
<evidence type="ECO:0000259" key="15">
    <source>
        <dbReference type="Pfam" id="PF16639"/>
    </source>
</evidence>
<evidence type="ECO:0000256" key="6">
    <source>
        <dbReference type="ARBA" id="ARBA00022531"/>
    </source>
</evidence>
<dbReference type="PRINTS" id="PR00610">
    <property type="entry name" value="CYTOCHROMEF"/>
</dbReference>
<dbReference type="InterPro" id="IPR002325">
    <property type="entry name" value="Cyt_f"/>
</dbReference>
<gene>
    <name evidence="16" type="ORF">ISF26_03135</name>
</gene>
<reference evidence="16 17" key="1">
    <citation type="journal article" date="2021" name="Genome Biol. Evol.">
        <title>Complete Genome Sequencing of a Novel Gloeobacter Species from a Waterfall Cave in Mexico.</title>
        <authorList>
            <person name="Saw J.H."/>
            <person name="Cardona T."/>
            <person name="Montejano G."/>
        </authorList>
    </citation>
    <scope>NUCLEOTIDE SEQUENCE [LARGE SCALE GENOMIC DNA]</scope>
    <source>
        <strain evidence="16">MG652769</strain>
    </source>
</reference>
<keyword evidence="5" id="KW-0813">Transport</keyword>
<evidence type="ECO:0000256" key="4">
    <source>
        <dbReference type="ARBA" id="ARBA00013528"/>
    </source>
</evidence>
<dbReference type="SUPFAM" id="SSF51246">
    <property type="entry name" value="Rudiment single hybrid motif"/>
    <property type="match status" value="1"/>
</dbReference>
<dbReference type="Gene3D" id="1.20.5.700">
    <property type="entry name" value="Single helix bin"/>
    <property type="match status" value="1"/>
</dbReference>
<dbReference type="Pfam" id="PF16639">
    <property type="entry name" value="Apocytochr_F_N"/>
    <property type="match status" value="1"/>
</dbReference>
<accession>A0ABY3PNJ2</accession>
<keyword evidence="10" id="KW-0249">Electron transport</keyword>
<dbReference type="InterPro" id="IPR024094">
    <property type="entry name" value="Cyt_f_lg_dom"/>
</dbReference>
<feature type="domain" description="Cytochrome f large" evidence="15">
    <location>
        <begin position="29"/>
        <end position="189"/>
    </location>
</feature>
<keyword evidence="12" id="KW-0408">Iron</keyword>
<dbReference type="RefSeq" id="WP_230842486.1">
    <property type="nucleotide sequence ID" value="NZ_CP063845.1"/>
</dbReference>
<keyword evidence="6" id="KW-0602">Photosynthesis</keyword>
<dbReference type="InterPro" id="IPR011054">
    <property type="entry name" value="Rudment_hybrid_motif"/>
</dbReference>
<dbReference type="Pfam" id="PF01333">
    <property type="entry name" value="Apocytochr_F_C"/>
    <property type="match status" value="1"/>
</dbReference>
<evidence type="ECO:0000256" key="7">
    <source>
        <dbReference type="ARBA" id="ARBA00022617"/>
    </source>
</evidence>
<evidence type="ECO:0000313" key="17">
    <source>
        <dbReference type="Proteomes" id="UP001054846"/>
    </source>
</evidence>
<dbReference type="InterPro" id="IPR036826">
    <property type="entry name" value="Cyt_f_lg_dom_sf"/>
</dbReference>
<keyword evidence="13 14" id="KW-0472">Membrane</keyword>
<evidence type="ECO:0000256" key="12">
    <source>
        <dbReference type="ARBA" id="ARBA00023004"/>
    </source>
</evidence>
<organism evidence="16 17">
    <name type="scientific">Gloeobacter morelensis MG652769</name>
    <dbReference type="NCBI Taxonomy" id="2781736"/>
    <lineage>
        <taxon>Bacteria</taxon>
        <taxon>Bacillati</taxon>
        <taxon>Cyanobacteriota</taxon>
        <taxon>Cyanophyceae</taxon>
        <taxon>Gloeobacterales</taxon>
        <taxon>Gloeobacteraceae</taxon>
        <taxon>Gloeobacter</taxon>
        <taxon>Gloeobacter morelensis</taxon>
    </lineage>
</organism>
<keyword evidence="7" id="KW-0349">Heme</keyword>
<evidence type="ECO:0000256" key="10">
    <source>
        <dbReference type="ARBA" id="ARBA00022982"/>
    </source>
</evidence>
<keyword evidence="11 14" id="KW-1133">Transmembrane helix</keyword>
<evidence type="ECO:0000256" key="3">
    <source>
        <dbReference type="ARBA" id="ARBA00008923"/>
    </source>
</evidence>
<evidence type="ECO:0000256" key="8">
    <source>
        <dbReference type="ARBA" id="ARBA00022692"/>
    </source>
</evidence>
<evidence type="ECO:0000256" key="14">
    <source>
        <dbReference type="SAM" id="Phobius"/>
    </source>
</evidence>